<feature type="region of interest" description="Disordered" evidence="2">
    <location>
        <begin position="524"/>
        <end position="549"/>
    </location>
</feature>
<keyword evidence="5" id="KW-1185">Reference proteome</keyword>
<feature type="compositionally biased region" description="Basic and acidic residues" evidence="2">
    <location>
        <begin position="441"/>
        <end position="454"/>
    </location>
</feature>
<feature type="compositionally biased region" description="Basic and acidic residues" evidence="2">
    <location>
        <begin position="524"/>
        <end position="534"/>
    </location>
</feature>
<accession>A0AAV5LRV3</accession>
<gene>
    <name evidence="4" type="ORF">SLEP1_g47602</name>
</gene>
<protein>
    <recommendedName>
        <fullName evidence="3">RRM domain-containing protein</fullName>
    </recommendedName>
</protein>
<feature type="compositionally biased region" description="Basic and acidic residues" evidence="2">
    <location>
        <begin position="768"/>
        <end position="785"/>
    </location>
</feature>
<dbReference type="SUPFAM" id="SSF54928">
    <property type="entry name" value="RNA-binding domain, RBD"/>
    <property type="match status" value="1"/>
</dbReference>
<dbReference type="SMART" id="SM00360">
    <property type="entry name" value="RRM"/>
    <property type="match status" value="1"/>
</dbReference>
<dbReference type="InterPro" id="IPR035979">
    <property type="entry name" value="RBD_domain_sf"/>
</dbReference>
<dbReference type="Proteomes" id="UP001054252">
    <property type="component" value="Unassembled WGS sequence"/>
</dbReference>
<name>A0AAV5LRV3_9ROSI</name>
<keyword evidence="1" id="KW-0694">RNA-binding</keyword>
<dbReference type="Pfam" id="PF03372">
    <property type="entry name" value="Exo_endo_phos"/>
    <property type="match status" value="1"/>
</dbReference>
<dbReference type="Gene3D" id="3.30.70.330">
    <property type="match status" value="1"/>
</dbReference>
<feature type="region of interest" description="Disordered" evidence="2">
    <location>
        <begin position="850"/>
        <end position="874"/>
    </location>
</feature>
<dbReference type="Gene3D" id="3.60.10.10">
    <property type="entry name" value="Endonuclease/exonuclease/phosphatase"/>
    <property type="match status" value="1"/>
</dbReference>
<dbReference type="Pfam" id="PF00076">
    <property type="entry name" value="RRM_1"/>
    <property type="match status" value="1"/>
</dbReference>
<organism evidence="4 5">
    <name type="scientific">Rubroshorea leprosula</name>
    <dbReference type="NCBI Taxonomy" id="152421"/>
    <lineage>
        <taxon>Eukaryota</taxon>
        <taxon>Viridiplantae</taxon>
        <taxon>Streptophyta</taxon>
        <taxon>Embryophyta</taxon>
        <taxon>Tracheophyta</taxon>
        <taxon>Spermatophyta</taxon>
        <taxon>Magnoliopsida</taxon>
        <taxon>eudicotyledons</taxon>
        <taxon>Gunneridae</taxon>
        <taxon>Pentapetalae</taxon>
        <taxon>rosids</taxon>
        <taxon>malvids</taxon>
        <taxon>Malvales</taxon>
        <taxon>Dipterocarpaceae</taxon>
        <taxon>Rubroshorea</taxon>
    </lineage>
</organism>
<dbReference type="GO" id="GO:0003824">
    <property type="term" value="F:catalytic activity"/>
    <property type="evidence" value="ECO:0007669"/>
    <property type="project" value="InterPro"/>
</dbReference>
<dbReference type="GO" id="GO:0003723">
    <property type="term" value="F:RNA binding"/>
    <property type="evidence" value="ECO:0007669"/>
    <property type="project" value="UniProtKB-UniRule"/>
</dbReference>
<dbReference type="InterPro" id="IPR026960">
    <property type="entry name" value="RVT-Znf"/>
</dbReference>
<feature type="compositionally biased region" description="Polar residues" evidence="2">
    <location>
        <begin position="535"/>
        <end position="544"/>
    </location>
</feature>
<proteinExistence type="predicted"/>
<sequence length="1661" mass="191838">MRERGRVRNRDSSYRLHARSGRAALSREFAGSRGRSRQGWSVDTGYRRVSRNKKFNHAWGYNRGLYKQATTFFFSNIPNDWNYNDMWTTFDRYGRLISIYSPQRRNQFGRRFGFLKYIEVRNARELEEKLDQIWVAGRKIWVNIAKYPEEKIAAKKKSLLSNPFMVVEGKSYADAVKGQEEMKYGKTGSQLKQIRTETVYGKKGSIPKNSKTEQRKIWRVKNRGTEWRGLEYNVKEEDYEWLQGCYVGIAHSVEMVPNIQEKFYIEGYFSCRLRAMGGKMVLMDCEDKEELKDLVQGAADWLGQWFSEVKPWSPPMVAKERFVWIRCQGTPLQAWGPAFFESMAVPWGKFICLDDSTSQKRRFDIARFLISTQIMDLISVKRQITVNGEVYCLKFTEEEMTNSLFSLRYDFLPSFKSDSEHEEYWSEASDYDDEWQDDEWGTNRERAGEEEKAVGDTVGHSTNDRRHAVSAANEEEFELEERGAEAGQFEKAEGSSQSRLKEWDTAEEVADSIVEATVYEVQVGREEKGREKEASLTNQTSSDPIQAPGDELRFGQAAQSKGNMGHNQNVVKGLVERQWACNKKGTIVRRGPIPLNKKAKKKGSIINLKALEAVRRTHTSSLTADKGIEDSNGMDGSNKVGVSSQLVSEDEGIQLMISKQPQEAGISAQVEHVEKEVQLQILKKKGPKGAKEVISVEKEGDLVQWEHEHEETQLQIQKQMGSKGAEAGFLEEPEGIPVQVPGNKNRKKRSKSCHSVYLKAQLSGVMIRNKEGRGRSKESEPRTEDFPEFLSTGRNSVAGDSVGDSGIENCNRILKEEQSRKTAEDLWDFAKRIGVVAEDEVGVIRDLEEMEKRDRKEKEAEGSKAGSEHKKETKMEGIDRSSCRMIWGSDDFEWVAREAEGLSGGMLCIWNSKKFKMGRVLAGTDFIGVEGAWGVEQCPVSIINVYSPCQLGKKRILWEELKALVAGRGGNWCIMGDFNAVRKVGERGGSREISAEMREFDGFIRDVGLVDLPLIGRKFTWVQASGRSMSRIDRFLLSEGWLTKWGDAKQWGLNRTVSDHCPILLKQQVVDWGPKPFKFFNSWIEQEGCRELIKETWSKADVQGWAGYRIKEKLKMTKEALRKWSKDLVPINFNKSHLIGISVEEEWIEKMSWVLCCKKGSFPFKYLGIPIGGRYGKIAFWKPLIDIFSKKLSKWKGRFLSLGGRITLINSVLDSLPVFWMSVYLIPKGTILLLDQIRRRFLWGGTEGGKKINWVKWEVVCKDKKKGGLGVKDLRKFNMAILGKWWGKLVSEEKGLWKKIIFEKYGKAGEHSYYWLREENNSGTKWWRDICRVNTIAGENRGWLSDGFNLKVGEGVSTNFWWDNWRGEGCLANKYPRLYSLSTGKDNKIPQMGEWLNGKWEWNLQWRRNLFSWEIQQARDLQKDIQDIRLIRGKPDLWEWAHSKDGTFSTNSAYQILTRETRSEQHGMELQNVWNKLIPNKISAFSWQLLQDKIPTKLNLHKRGIIPALEDCKCALCGREAENTSHLFIHCNFAWHLWNACFKWWGYIHVLDKDCWKVFQQHPNPLRRAKWKEGWECIWFGIVWTLWPARNEKIFREKEPDRRRLLELVQIRTFRWLKSRNGGCVFSLSDWLHNPTDCLTNICKQQAKSHILPKARPSLQD</sequence>
<reference evidence="4 5" key="1">
    <citation type="journal article" date="2021" name="Commun. Biol.">
        <title>The genome of Shorea leprosula (Dipterocarpaceae) highlights the ecological relevance of drought in aseasonal tropical rainforests.</title>
        <authorList>
            <person name="Ng K.K.S."/>
            <person name="Kobayashi M.J."/>
            <person name="Fawcett J.A."/>
            <person name="Hatakeyama M."/>
            <person name="Paape T."/>
            <person name="Ng C.H."/>
            <person name="Ang C.C."/>
            <person name="Tnah L.H."/>
            <person name="Lee C.T."/>
            <person name="Nishiyama T."/>
            <person name="Sese J."/>
            <person name="O'Brien M.J."/>
            <person name="Copetti D."/>
            <person name="Mohd Noor M.I."/>
            <person name="Ong R.C."/>
            <person name="Putra M."/>
            <person name="Sireger I.Z."/>
            <person name="Indrioko S."/>
            <person name="Kosugi Y."/>
            <person name="Izuno A."/>
            <person name="Isagi Y."/>
            <person name="Lee S.L."/>
            <person name="Shimizu K.K."/>
        </authorList>
    </citation>
    <scope>NUCLEOTIDE SEQUENCE [LARGE SCALE GENOMIC DNA]</scope>
    <source>
        <strain evidence="4">214</strain>
    </source>
</reference>
<dbReference type="PANTHER" id="PTHR33116">
    <property type="entry name" value="REVERSE TRANSCRIPTASE ZINC-BINDING DOMAIN-CONTAINING PROTEIN-RELATED-RELATED"/>
    <property type="match status" value="1"/>
</dbReference>
<evidence type="ECO:0000256" key="1">
    <source>
        <dbReference type="PROSITE-ProRule" id="PRU00176"/>
    </source>
</evidence>
<dbReference type="InterPro" id="IPR005135">
    <property type="entry name" value="Endo/exonuclease/phosphatase"/>
</dbReference>
<comment type="caution">
    <text evidence="4">The sequence shown here is derived from an EMBL/GenBank/DDBJ whole genome shotgun (WGS) entry which is preliminary data.</text>
</comment>
<dbReference type="PANTHER" id="PTHR33116:SF78">
    <property type="entry name" value="OS12G0587133 PROTEIN"/>
    <property type="match status" value="1"/>
</dbReference>
<dbReference type="Pfam" id="PF13966">
    <property type="entry name" value="zf-RVT"/>
    <property type="match status" value="1"/>
</dbReference>
<feature type="compositionally biased region" description="Basic and acidic residues" evidence="2">
    <location>
        <begin position="480"/>
        <end position="503"/>
    </location>
</feature>
<evidence type="ECO:0000256" key="2">
    <source>
        <dbReference type="SAM" id="MobiDB-lite"/>
    </source>
</evidence>
<dbReference type="EMBL" id="BPVZ01000137">
    <property type="protein sequence ID" value="GKV39902.1"/>
    <property type="molecule type" value="Genomic_DNA"/>
</dbReference>
<evidence type="ECO:0000313" key="4">
    <source>
        <dbReference type="EMBL" id="GKV39902.1"/>
    </source>
</evidence>
<dbReference type="SUPFAM" id="SSF56219">
    <property type="entry name" value="DNase I-like"/>
    <property type="match status" value="1"/>
</dbReference>
<feature type="region of interest" description="Disordered" evidence="2">
    <location>
        <begin position="768"/>
        <end position="803"/>
    </location>
</feature>
<dbReference type="InterPro" id="IPR036691">
    <property type="entry name" value="Endo/exonu/phosph_ase_sf"/>
</dbReference>
<evidence type="ECO:0000259" key="3">
    <source>
        <dbReference type="PROSITE" id="PS50102"/>
    </source>
</evidence>
<dbReference type="InterPro" id="IPR000504">
    <property type="entry name" value="RRM_dom"/>
</dbReference>
<dbReference type="InterPro" id="IPR012677">
    <property type="entry name" value="Nucleotide-bd_a/b_plait_sf"/>
</dbReference>
<feature type="region of interest" description="Disordered" evidence="2">
    <location>
        <begin position="427"/>
        <end position="503"/>
    </location>
</feature>
<evidence type="ECO:0000313" key="5">
    <source>
        <dbReference type="Proteomes" id="UP001054252"/>
    </source>
</evidence>
<dbReference type="PROSITE" id="PS50102">
    <property type="entry name" value="RRM"/>
    <property type="match status" value="1"/>
</dbReference>
<feature type="domain" description="RRM" evidence="3">
    <location>
        <begin position="70"/>
        <end position="147"/>
    </location>
</feature>
<feature type="compositionally biased region" description="Acidic residues" evidence="2">
    <location>
        <begin position="429"/>
        <end position="440"/>
    </location>
</feature>